<comment type="caution">
    <text evidence="2">The sequence shown here is derived from an EMBL/GenBank/DDBJ whole genome shotgun (WGS) entry which is preliminary data.</text>
</comment>
<evidence type="ECO:0000313" key="3">
    <source>
        <dbReference type="Proteomes" id="UP000652354"/>
    </source>
</evidence>
<feature type="transmembrane region" description="Helical" evidence="1">
    <location>
        <begin position="103"/>
        <end position="123"/>
    </location>
</feature>
<name>A0A919Q5L6_9MICO</name>
<protein>
    <recommendedName>
        <fullName evidence="4">ATP synthase protein I</fullName>
    </recommendedName>
</protein>
<feature type="transmembrane region" description="Helical" evidence="1">
    <location>
        <begin position="74"/>
        <end position="97"/>
    </location>
</feature>
<gene>
    <name evidence="2" type="ORF">Dac01nite_20630</name>
</gene>
<feature type="transmembrane region" description="Helical" evidence="1">
    <location>
        <begin position="12"/>
        <end position="34"/>
    </location>
</feature>
<keyword evidence="1" id="KW-1133">Transmembrane helix</keyword>
<dbReference type="RefSeq" id="WP_203656651.1">
    <property type="nucleotide sequence ID" value="NZ_BONR01000004.1"/>
</dbReference>
<sequence length="140" mass="14480">MNEESVTYRRALRVTVIGIVALALIAVPVGLLVAGAPGLVAAEIGVAVAALSGLTTQLAMVIGHDREAHVMAGIIGGSWLLKMLIIIVALLLLQNVADFHKELFAAFAVVGVLGTLAVDFWVIRSARIPYVDPGAGSGSK</sequence>
<reference evidence="2" key="1">
    <citation type="submission" date="2021-01" db="EMBL/GenBank/DDBJ databases">
        <title>Whole genome shotgun sequence of Demequina activiva NBRC 110675.</title>
        <authorList>
            <person name="Komaki H."/>
            <person name="Tamura T."/>
        </authorList>
    </citation>
    <scope>NUCLEOTIDE SEQUENCE</scope>
    <source>
        <strain evidence="2">NBRC 110675</strain>
    </source>
</reference>
<proteinExistence type="predicted"/>
<organism evidence="2 3">
    <name type="scientific">Demequina activiva</name>
    <dbReference type="NCBI Taxonomy" id="1582364"/>
    <lineage>
        <taxon>Bacteria</taxon>
        <taxon>Bacillati</taxon>
        <taxon>Actinomycetota</taxon>
        <taxon>Actinomycetes</taxon>
        <taxon>Micrococcales</taxon>
        <taxon>Demequinaceae</taxon>
        <taxon>Demequina</taxon>
    </lineage>
</organism>
<keyword evidence="1" id="KW-0812">Transmembrane</keyword>
<evidence type="ECO:0000256" key="1">
    <source>
        <dbReference type="SAM" id="Phobius"/>
    </source>
</evidence>
<keyword evidence="3" id="KW-1185">Reference proteome</keyword>
<dbReference type="EMBL" id="BONR01000004">
    <property type="protein sequence ID" value="GIG55311.1"/>
    <property type="molecule type" value="Genomic_DNA"/>
</dbReference>
<dbReference type="Proteomes" id="UP000652354">
    <property type="component" value="Unassembled WGS sequence"/>
</dbReference>
<keyword evidence="1" id="KW-0472">Membrane</keyword>
<evidence type="ECO:0000313" key="2">
    <source>
        <dbReference type="EMBL" id="GIG55311.1"/>
    </source>
</evidence>
<dbReference type="AlphaFoldDB" id="A0A919Q5L6"/>
<evidence type="ECO:0008006" key="4">
    <source>
        <dbReference type="Google" id="ProtNLM"/>
    </source>
</evidence>
<accession>A0A919Q5L6</accession>
<feature type="transmembrane region" description="Helical" evidence="1">
    <location>
        <begin position="40"/>
        <end position="62"/>
    </location>
</feature>